<gene>
    <name evidence="3" type="primary">MPUL0A04370</name>
    <name evidence="3" type="ORF">METSCH_A04370</name>
</gene>
<feature type="region of interest" description="Disordered" evidence="1">
    <location>
        <begin position="1122"/>
        <end position="1221"/>
    </location>
</feature>
<evidence type="ECO:0000313" key="4">
    <source>
        <dbReference type="Proteomes" id="UP000292447"/>
    </source>
</evidence>
<evidence type="ECO:0000256" key="1">
    <source>
        <dbReference type="SAM" id="MobiDB-lite"/>
    </source>
</evidence>
<proteinExistence type="predicted"/>
<feature type="compositionally biased region" description="Pro residues" evidence="1">
    <location>
        <begin position="1177"/>
        <end position="1194"/>
    </location>
</feature>
<protein>
    <submittedName>
        <fullName evidence="3">Sfi1 spindle body protein</fullName>
    </submittedName>
</protein>
<dbReference type="EMBL" id="CP034456">
    <property type="protein sequence ID" value="QBM85809.1"/>
    <property type="molecule type" value="Genomic_DNA"/>
</dbReference>
<feature type="compositionally biased region" description="Low complexity" evidence="1">
    <location>
        <begin position="1210"/>
        <end position="1221"/>
    </location>
</feature>
<sequence length="1281" mass="147202">MESDAALVEELLVSLHALHQFLASNIASFETLLLQVWAQITQLLDAPGEQERLHISSNVFSDFEAYIRKETLETFPASDVTTQSILLFIENGADSSLEGNDNYNSRLSAAQSVLGQKLSARLENNVKRSNSVVSSLEELVLTISISCTTAEENLREYLLTCFLYDIRQSALEPENALHSLLEDVDTEKLMLAIDNPTYSKPEHNPLTQRDNSSGLTCSDSHFMKIYHVFLQLALHEIPPETREDVAPYVDVMLGFYKKHRHITTFESLEDAAKDELIIEFLCGSDLHPGTVPPKFKPHAVGILTLGIYDNDLQDPSVVQIPHEVPISQATTHRDFTRQEIQALVTDFETVISTLSEYDPHLDPALLPAFRNYVSFVYDEFPEVPVFEDFEFISVVAESISAVVNYVALDEDSESDTIEDILLSIRGIQDTLSDILLLLTLLMRLTVSETQNSRAFARSCLLRWNRKTLVASQLRIIYEEEYLSQSQRRMLGSTFSKWYGKSLALRLLLLEAAMYSKKKQMSHHFNNCWINSMIKVIDLNSALESFTKKKYMAVWREKINKCEELESQADLHQASKCVSRQFGRWRLRLGNVSNLEKIGEDVGDGLRSRLDLFLRIKIWENWTQRLDESSEKDTAAAVAVEPLSVKLSNLNNLSRHFILKKYLLILKSRSANGKALAVFQNSRNLFLKHHFFSVWQMKKELSKLRETVIYDRELALKRSAFNCWCDQTRSKISADVTMRRNLLQKSWKTWKTRKLAAHFDLLLASNVKRDYLKRWLLRSRSVTITKESDMTALKVMLAKWKRRAIKVLDDEESAKSTCAAFAVANSLMIWKSKLSAIEEWQSVADLHVQQKFLNKIVINFTKVQDQNHKAQEYEEQEHQFADRLQLKATLRKWQDVYLLRYEHEAGQALAYFQLNVRNAGTLSVFFNLWKGKYERLKENQILLDKNLMFFNNTNILKSEFFLHWIDVTRANVSAADKSVDFHRALLHKKFLLAWYEKYVTKARYLSEIADEFISRREYTRMIEILRKWNLAFTKNVRRNQQTCDMFVEKWERNNLKSLFELWHYKARKRVPIEDDYAEANTTFGSNTSPLSKKFLGSGASLEYLDGASYLYTPVKKQVSRLPFTPAKASTSPTRLQETNQKMKSTKMDALTSRYKLAKGDNANARSQTRLVRTNSTSLPPPLSPSRLPIRPPPAPRFDISSDTRAGPDAASSPESLSVSSQVLPYAGTENRVVETAKRLQRIRPLVVPNSGGTTEIRYSPISKLRERLQSRAEALKSPSDMF</sequence>
<dbReference type="STRING" id="2163413.A0A4P6XGN6"/>
<dbReference type="Pfam" id="PF08457">
    <property type="entry name" value="Sfi1"/>
    <property type="match status" value="1"/>
</dbReference>
<keyword evidence="4" id="KW-1185">Reference proteome</keyword>
<feature type="domain" description="Sfi1 spindle body" evidence="2">
    <location>
        <begin position="651"/>
        <end position="1064"/>
    </location>
</feature>
<evidence type="ECO:0000313" key="3">
    <source>
        <dbReference type="EMBL" id="QBM85809.1"/>
    </source>
</evidence>
<feature type="compositionally biased region" description="Polar residues" evidence="1">
    <location>
        <begin position="1126"/>
        <end position="1141"/>
    </location>
</feature>
<dbReference type="Proteomes" id="UP000292447">
    <property type="component" value="Chromosome I"/>
</dbReference>
<name>A0A4P6XGN6_9ASCO</name>
<reference evidence="4" key="1">
    <citation type="submission" date="2019-03" db="EMBL/GenBank/DDBJ databases">
        <title>Snf2 controls pulcherriminic acid biosynthesis and connects pigmentation and antifungal activity of the yeast Metschnikowia pulcherrima.</title>
        <authorList>
            <person name="Gore-Lloyd D."/>
            <person name="Sumann I."/>
            <person name="Brachmann A.O."/>
            <person name="Schneeberger K."/>
            <person name="Ortiz-Merino R.A."/>
            <person name="Moreno-Beltran M."/>
            <person name="Schlaefli M."/>
            <person name="Kirner P."/>
            <person name="Santos Kron A."/>
            <person name="Wolfe K.H."/>
            <person name="Piel J."/>
            <person name="Ahrens C.H."/>
            <person name="Henk D."/>
            <person name="Freimoser F.M."/>
        </authorList>
    </citation>
    <scope>NUCLEOTIDE SEQUENCE [LARGE SCALE GENOMIC DNA]</scope>
    <source>
        <strain evidence="4">APC 1.2</strain>
    </source>
</reference>
<feature type="compositionally biased region" description="Polar residues" evidence="1">
    <location>
        <begin position="1162"/>
        <end position="1175"/>
    </location>
</feature>
<dbReference type="InterPro" id="IPR013665">
    <property type="entry name" value="Sfi1_dom"/>
</dbReference>
<accession>A0A4P6XGN6</accession>
<evidence type="ECO:0000259" key="2">
    <source>
        <dbReference type="Pfam" id="PF08457"/>
    </source>
</evidence>
<organism evidence="3 4">
    <name type="scientific">Metschnikowia aff. pulcherrima</name>
    <dbReference type="NCBI Taxonomy" id="2163413"/>
    <lineage>
        <taxon>Eukaryota</taxon>
        <taxon>Fungi</taxon>
        <taxon>Dikarya</taxon>
        <taxon>Ascomycota</taxon>
        <taxon>Saccharomycotina</taxon>
        <taxon>Pichiomycetes</taxon>
        <taxon>Metschnikowiaceae</taxon>
        <taxon>Metschnikowia</taxon>
    </lineage>
</organism>